<dbReference type="AlphaFoldDB" id="A0ABD3TMG8"/>
<evidence type="ECO:0000256" key="2">
    <source>
        <dbReference type="ARBA" id="ARBA00023054"/>
    </source>
</evidence>
<organism evidence="4 5">
    <name type="scientific">Penstemon smallii</name>
    <dbReference type="NCBI Taxonomy" id="265156"/>
    <lineage>
        <taxon>Eukaryota</taxon>
        <taxon>Viridiplantae</taxon>
        <taxon>Streptophyta</taxon>
        <taxon>Embryophyta</taxon>
        <taxon>Tracheophyta</taxon>
        <taxon>Spermatophyta</taxon>
        <taxon>Magnoliopsida</taxon>
        <taxon>eudicotyledons</taxon>
        <taxon>Gunneridae</taxon>
        <taxon>Pentapetalae</taxon>
        <taxon>asterids</taxon>
        <taxon>lamiids</taxon>
        <taxon>Lamiales</taxon>
        <taxon>Plantaginaceae</taxon>
        <taxon>Cheloneae</taxon>
        <taxon>Penstemon</taxon>
    </lineage>
</organism>
<dbReference type="PANTHER" id="PTHR32054:SF36">
    <property type="entry name" value="WEB FAMILY PROTEIN"/>
    <property type="match status" value="1"/>
</dbReference>
<gene>
    <name evidence="4" type="ORF">ACJIZ3_022397</name>
</gene>
<comment type="similarity">
    <text evidence="1">Belongs to the WEB family.</text>
</comment>
<feature type="coiled-coil region" evidence="3">
    <location>
        <begin position="146"/>
        <end position="173"/>
    </location>
</feature>
<proteinExistence type="inferred from homology"/>
<dbReference type="PANTHER" id="PTHR32054">
    <property type="entry name" value="HEAVY CHAIN, PUTATIVE, EXPRESSED-RELATED-RELATED"/>
    <property type="match status" value="1"/>
</dbReference>
<name>A0ABD3TMG8_9LAMI</name>
<sequence>MAEEKINIINPKRAEIDTSPPFESVKEAVHRFGGSGPWIPPHHLPRLATANHDSDHQDFDMEKIEEQTMQLKRDLNQAKSNLNKTSTDLAIIQQSVEFMNKKMRKDKFLLNEKRPNMPIQDVELLKEANFEVQQFKKMTEASRYEVMKAMAEIERTKNSIKMAEMRINAAKKMEEAAKAVEAIALVERSKATLNEVITLSFEEYRTLTRKAQQAEDICKTKFIDPDAQNRDLQLYDEDELVRTNVSAKFKFRNSDPGLRNRDVLNVTKEKSRTLIGNILSRKLILENNHERGDISLSQMLREQSRVILHPNKTSVDGKVEKQYRKKFGFIQVPIPMKQSKKKTQSLSRLI</sequence>
<comment type="caution">
    <text evidence="4">The sequence shown here is derived from an EMBL/GenBank/DDBJ whole genome shotgun (WGS) entry which is preliminary data.</text>
</comment>
<dbReference type="Proteomes" id="UP001634393">
    <property type="component" value="Unassembled WGS sequence"/>
</dbReference>
<dbReference type="EMBL" id="JBJXBP010000003">
    <property type="protein sequence ID" value="KAL3837806.1"/>
    <property type="molecule type" value="Genomic_DNA"/>
</dbReference>
<evidence type="ECO:0000313" key="5">
    <source>
        <dbReference type="Proteomes" id="UP001634393"/>
    </source>
</evidence>
<evidence type="ECO:0000313" key="4">
    <source>
        <dbReference type="EMBL" id="KAL3837806.1"/>
    </source>
</evidence>
<accession>A0ABD3TMG8</accession>
<evidence type="ECO:0000256" key="3">
    <source>
        <dbReference type="SAM" id="Coils"/>
    </source>
</evidence>
<keyword evidence="2 3" id="KW-0175">Coiled coil</keyword>
<protein>
    <submittedName>
        <fullName evidence="4">Uncharacterized protein</fullName>
    </submittedName>
</protein>
<evidence type="ECO:0000256" key="1">
    <source>
        <dbReference type="ARBA" id="ARBA00005485"/>
    </source>
</evidence>
<reference evidence="4 5" key="1">
    <citation type="submission" date="2024-12" db="EMBL/GenBank/DDBJ databases">
        <title>The unique morphological basis and parallel evolutionary history of personate flowers in Penstemon.</title>
        <authorList>
            <person name="Depatie T.H."/>
            <person name="Wessinger C.A."/>
        </authorList>
    </citation>
    <scope>NUCLEOTIDE SEQUENCE [LARGE SCALE GENOMIC DNA]</scope>
    <source>
        <strain evidence="4">WTNN_2</strain>
        <tissue evidence="4">Leaf</tissue>
    </source>
</reference>
<keyword evidence="5" id="KW-1185">Reference proteome</keyword>